<sequence>MSSFSFDFFAPQEKKNTTLTTPSQRQVGPPHQWVTDLEQVLKDRVQQAMVYVELELPQQSLPLRCIDTKANTLSSTNLVWETTDLLPNVYEGGMKVWECSMDLLHFLAKEQPKYSSVLEIGCGHALPACYLLRVALQQKQEPFHLYLTDFNDFVIQQATIPNSILNAASIMEQPNDPATIVSAVLNHVQFGHGDWLSLQLPSQVDLVLASETLYSEQAAEETALLLSRHLSDTGSALVATKRFYFGVGGGTDAFLAWSEKYKLLVEVVQSFDTGAGNIREILRVRKKAE</sequence>
<dbReference type="Pfam" id="PF10294">
    <property type="entry name" value="Methyltransf_16"/>
    <property type="match status" value="1"/>
</dbReference>
<dbReference type="PANTHER" id="PTHR14614:SF39">
    <property type="entry name" value="HISTIDINE PROTEIN METHYLTRANSFERASE 1 HOMOLOG"/>
    <property type="match status" value="1"/>
</dbReference>
<dbReference type="SUPFAM" id="SSF53335">
    <property type="entry name" value="S-adenosyl-L-methionine-dependent methyltransferases"/>
    <property type="match status" value="1"/>
</dbReference>
<proteinExistence type="inferred from homology"/>
<evidence type="ECO:0000256" key="7">
    <source>
        <dbReference type="ARBA" id="ARBA00022691"/>
    </source>
</evidence>
<keyword evidence="4" id="KW-0963">Cytoplasm</keyword>
<dbReference type="Proteomes" id="UP000198406">
    <property type="component" value="Unassembled WGS sequence"/>
</dbReference>
<evidence type="ECO:0000313" key="11">
    <source>
        <dbReference type="Proteomes" id="UP000198406"/>
    </source>
</evidence>
<dbReference type="InterPro" id="IPR019410">
    <property type="entry name" value="Methyltransf_16"/>
</dbReference>
<keyword evidence="8" id="KW-0539">Nucleus</keyword>
<keyword evidence="6" id="KW-0808">Transferase</keyword>
<dbReference type="PANTHER" id="PTHR14614">
    <property type="entry name" value="HEPATOCELLULAR CARCINOMA-ASSOCIATED ANTIGEN"/>
    <property type="match status" value="1"/>
</dbReference>
<reference evidence="10 11" key="1">
    <citation type="journal article" date="2015" name="Plant Cell">
        <title>Oil accumulation by the oleaginous diatom Fistulifera solaris as revealed by the genome and transcriptome.</title>
        <authorList>
            <person name="Tanaka T."/>
            <person name="Maeda Y."/>
            <person name="Veluchamy A."/>
            <person name="Tanaka M."/>
            <person name="Abida H."/>
            <person name="Marechal E."/>
            <person name="Bowler C."/>
            <person name="Muto M."/>
            <person name="Sunaga Y."/>
            <person name="Tanaka M."/>
            <person name="Yoshino T."/>
            <person name="Taniguchi T."/>
            <person name="Fukuda Y."/>
            <person name="Nemoto M."/>
            <person name="Matsumoto M."/>
            <person name="Wong P.S."/>
            <person name="Aburatani S."/>
            <person name="Fujibuchi W."/>
        </authorList>
    </citation>
    <scope>NUCLEOTIDE SEQUENCE [LARGE SCALE GENOMIC DNA]</scope>
    <source>
        <strain evidence="10 11">JPCC DA0580</strain>
    </source>
</reference>
<accession>A0A1Z5J6A6</accession>
<dbReference type="OrthoDB" id="1723750at2759"/>
<keyword evidence="11" id="KW-1185">Reference proteome</keyword>
<evidence type="ECO:0000256" key="2">
    <source>
        <dbReference type="ARBA" id="ARBA00004496"/>
    </source>
</evidence>
<evidence type="ECO:0000256" key="6">
    <source>
        <dbReference type="ARBA" id="ARBA00022679"/>
    </source>
</evidence>
<gene>
    <name evidence="10" type="ORF">FisN_16Lh227</name>
</gene>
<protein>
    <recommendedName>
        <fullName evidence="3">protein-histidine N-methyltransferase</fullName>
        <ecNumber evidence="3">2.1.1.85</ecNumber>
    </recommendedName>
</protein>
<dbReference type="AlphaFoldDB" id="A0A1Z5J6A6"/>
<dbReference type="GO" id="GO:0005634">
    <property type="term" value="C:nucleus"/>
    <property type="evidence" value="ECO:0007669"/>
    <property type="project" value="UniProtKB-SubCell"/>
</dbReference>
<evidence type="ECO:0000313" key="10">
    <source>
        <dbReference type="EMBL" id="GAX09534.1"/>
    </source>
</evidence>
<comment type="subcellular location">
    <subcellularLocation>
        <location evidence="2">Cytoplasm</location>
    </subcellularLocation>
    <subcellularLocation>
        <location evidence="1">Nucleus</location>
    </subcellularLocation>
</comment>
<dbReference type="EC" id="2.1.1.85" evidence="3"/>
<dbReference type="GO" id="GO:0032259">
    <property type="term" value="P:methylation"/>
    <property type="evidence" value="ECO:0007669"/>
    <property type="project" value="UniProtKB-KW"/>
</dbReference>
<evidence type="ECO:0000256" key="8">
    <source>
        <dbReference type="ARBA" id="ARBA00023242"/>
    </source>
</evidence>
<keyword evidence="5" id="KW-0489">Methyltransferase</keyword>
<keyword evidence="7" id="KW-0949">S-adenosyl-L-methionine</keyword>
<organism evidence="10 11">
    <name type="scientific">Fistulifera solaris</name>
    <name type="common">Oleaginous diatom</name>
    <dbReference type="NCBI Taxonomy" id="1519565"/>
    <lineage>
        <taxon>Eukaryota</taxon>
        <taxon>Sar</taxon>
        <taxon>Stramenopiles</taxon>
        <taxon>Ochrophyta</taxon>
        <taxon>Bacillariophyta</taxon>
        <taxon>Bacillariophyceae</taxon>
        <taxon>Bacillariophycidae</taxon>
        <taxon>Naviculales</taxon>
        <taxon>Naviculaceae</taxon>
        <taxon>Fistulifera</taxon>
    </lineage>
</organism>
<comment type="similarity">
    <text evidence="9">Belongs to the methyltransferase superfamily. METTL18 family.</text>
</comment>
<evidence type="ECO:0000256" key="1">
    <source>
        <dbReference type="ARBA" id="ARBA00004123"/>
    </source>
</evidence>
<dbReference type="Gene3D" id="3.40.50.150">
    <property type="entry name" value="Vaccinia Virus protein VP39"/>
    <property type="match status" value="1"/>
</dbReference>
<evidence type="ECO:0000256" key="3">
    <source>
        <dbReference type="ARBA" id="ARBA00012533"/>
    </source>
</evidence>
<dbReference type="EMBL" id="BDSP01000008">
    <property type="protein sequence ID" value="GAX09534.1"/>
    <property type="molecule type" value="Genomic_DNA"/>
</dbReference>
<evidence type="ECO:0000256" key="5">
    <source>
        <dbReference type="ARBA" id="ARBA00022603"/>
    </source>
</evidence>
<evidence type="ECO:0000256" key="4">
    <source>
        <dbReference type="ARBA" id="ARBA00022490"/>
    </source>
</evidence>
<dbReference type="GO" id="GO:0005737">
    <property type="term" value="C:cytoplasm"/>
    <property type="evidence" value="ECO:0007669"/>
    <property type="project" value="UniProtKB-SubCell"/>
</dbReference>
<dbReference type="InParanoid" id="A0A1Z5J6A6"/>
<dbReference type="FunCoup" id="A0A1Z5J6A6">
    <property type="interactions" value="574"/>
</dbReference>
<dbReference type="InterPro" id="IPR029063">
    <property type="entry name" value="SAM-dependent_MTases_sf"/>
</dbReference>
<name>A0A1Z5J6A6_FISSO</name>
<dbReference type="GO" id="GO:0018064">
    <property type="term" value="F:protein-L-histidine N-tele-methyltransferase activity"/>
    <property type="evidence" value="ECO:0007669"/>
    <property type="project" value="UniProtKB-EC"/>
</dbReference>
<comment type="caution">
    <text evidence="10">The sequence shown here is derived from an EMBL/GenBank/DDBJ whole genome shotgun (WGS) entry which is preliminary data.</text>
</comment>
<evidence type="ECO:0000256" key="9">
    <source>
        <dbReference type="ARBA" id="ARBA00038126"/>
    </source>
</evidence>